<dbReference type="GO" id="GO:0042292">
    <property type="term" value="F:URM1 activating enzyme activity"/>
    <property type="evidence" value="ECO:0007669"/>
    <property type="project" value="TreeGrafter"/>
</dbReference>
<dbReference type="GO" id="GO:0005524">
    <property type="term" value="F:ATP binding"/>
    <property type="evidence" value="ECO:0007669"/>
    <property type="project" value="UniProtKB-KW"/>
</dbReference>
<dbReference type="GO" id="GO:0004792">
    <property type="term" value="F:thiosulfate-cyanide sulfurtransferase activity"/>
    <property type="evidence" value="ECO:0007669"/>
    <property type="project" value="TreeGrafter"/>
</dbReference>
<keyword evidence="6" id="KW-0547">Nucleotide-binding</keyword>
<evidence type="ECO:0000256" key="10">
    <source>
        <dbReference type="ARBA" id="ARBA00023268"/>
    </source>
</evidence>
<dbReference type="WBParaSite" id="ACOC_0000368201-mRNA-1">
    <property type="protein sequence ID" value="ACOC_0000368201-mRNA-1"/>
    <property type="gene ID" value="ACOC_0000368201"/>
</dbReference>
<dbReference type="FunFam" id="3.40.250.10:FF:000014">
    <property type="entry name" value="Adenylyltransferase and sulfurtransferase MOCS3"/>
    <property type="match status" value="1"/>
</dbReference>
<dbReference type="CDD" id="cd00757">
    <property type="entry name" value="ThiF_MoeB_HesA_family"/>
    <property type="match status" value="1"/>
</dbReference>
<keyword evidence="10" id="KW-0511">Multifunctional enzyme</keyword>
<evidence type="ECO:0000256" key="7">
    <source>
        <dbReference type="ARBA" id="ARBA00022833"/>
    </source>
</evidence>
<evidence type="ECO:0000256" key="9">
    <source>
        <dbReference type="ARBA" id="ARBA00023150"/>
    </source>
</evidence>
<dbReference type="SMART" id="SM00450">
    <property type="entry name" value="RHOD"/>
    <property type="match status" value="1"/>
</dbReference>
<evidence type="ECO:0000313" key="13">
    <source>
        <dbReference type="Proteomes" id="UP000267027"/>
    </source>
</evidence>
<sequence>MTHSLTKEQIARYSRQLLIHDFGVKEGVSSAKVAVVGAGGLGCPVAMYLAGAGVHTLGIVDYDEVAIDNLHRQIAHKESMVGKSKVESLRGSIMDKRCNALHICTGYSEAVGFDVVIHVDYSCCSRCCPFLNFRYLLNDACVLLGKPLVSGSALRWEGQLTVYNYVDPDGPCYRCLFPVPANPSHITNCNEGGVLGPVVGVIGSLQALEVLKISVAKVLFAYTCLANFSSILYLFDGSTGISRTVAIRPRKKECESCGDCPTITGLIDYELFCGSGACDKVHSLSILPPIDRVSASEYSQIRSSQQAPILLDTRPSHEFSIANLSEAKNLTLNEIRRLDSFDIQERLGLIPGEEHSSEIFVICHRGNDSQLAVEILKKKLPFTRVRDIRGGYEAWATEVDKDFPTY</sequence>
<keyword evidence="13" id="KW-1185">Reference proteome</keyword>
<dbReference type="OMA" id="IPDVGMD"/>
<evidence type="ECO:0000256" key="6">
    <source>
        <dbReference type="ARBA" id="ARBA00022741"/>
    </source>
</evidence>
<evidence type="ECO:0000256" key="2">
    <source>
        <dbReference type="ARBA" id="ARBA00022490"/>
    </source>
</evidence>
<evidence type="ECO:0000259" key="11">
    <source>
        <dbReference type="PROSITE" id="PS50206"/>
    </source>
</evidence>
<evidence type="ECO:0000256" key="4">
    <source>
        <dbReference type="ARBA" id="ARBA00022694"/>
    </source>
</evidence>
<dbReference type="GO" id="GO:0016779">
    <property type="term" value="F:nucleotidyltransferase activity"/>
    <property type="evidence" value="ECO:0007669"/>
    <property type="project" value="TreeGrafter"/>
</dbReference>
<proteinExistence type="predicted"/>
<dbReference type="OrthoDB" id="10261062at2759"/>
<keyword evidence="5" id="KW-0479">Metal-binding</keyword>
<dbReference type="InterPro" id="IPR000594">
    <property type="entry name" value="ThiF_NAD_FAD-bd"/>
</dbReference>
<dbReference type="GO" id="GO:0046872">
    <property type="term" value="F:metal ion binding"/>
    <property type="evidence" value="ECO:0007669"/>
    <property type="project" value="UniProtKB-KW"/>
</dbReference>
<dbReference type="GO" id="GO:0002143">
    <property type="term" value="P:tRNA wobble position uridine thiolation"/>
    <property type="evidence" value="ECO:0007669"/>
    <property type="project" value="TreeGrafter"/>
</dbReference>
<evidence type="ECO:0000256" key="5">
    <source>
        <dbReference type="ARBA" id="ARBA00022723"/>
    </source>
</evidence>
<dbReference type="InterPro" id="IPR045886">
    <property type="entry name" value="ThiF/MoeB/HesA"/>
</dbReference>
<dbReference type="PROSITE" id="PS50206">
    <property type="entry name" value="RHODANESE_3"/>
    <property type="match status" value="1"/>
</dbReference>
<keyword evidence="3" id="KW-0808">Transferase</keyword>
<keyword evidence="2" id="KW-0963">Cytoplasm</keyword>
<dbReference type="GO" id="GO:0005829">
    <property type="term" value="C:cytosol"/>
    <property type="evidence" value="ECO:0007669"/>
    <property type="project" value="UniProtKB-SubCell"/>
</dbReference>
<gene>
    <name evidence="12" type="ORF">ACOC_LOCUS3683</name>
</gene>
<dbReference type="PANTHER" id="PTHR10953:SF102">
    <property type="entry name" value="ADENYLYLTRANSFERASE AND SULFURTRANSFERASE MOCS3"/>
    <property type="match status" value="1"/>
</dbReference>
<evidence type="ECO:0000313" key="12">
    <source>
        <dbReference type="EMBL" id="VDM55268.1"/>
    </source>
</evidence>
<dbReference type="PANTHER" id="PTHR10953">
    <property type="entry name" value="UBIQUITIN-ACTIVATING ENZYME E1"/>
    <property type="match status" value="1"/>
</dbReference>
<evidence type="ECO:0000256" key="8">
    <source>
        <dbReference type="ARBA" id="ARBA00022840"/>
    </source>
</evidence>
<comment type="subcellular location">
    <subcellularLocation>
        <location evidence="1">Cytoplasm</location>
        <location evidence="1">Cytosol</location>
    </subcellularLocation>
</comment>
<dbReference type="Pfam" id="PF00581">
    <property type="entry name" value="Rhodanese"/>
    <property type="match status" value="1"/>
</dbReference>
<dbReference type="Pfam" id="PF00899">
    <property type="entry name" value="ThiF"/>
    <property type="match status" value="1"/>
</dbReference>
<dbReference type="Gene3D" id="3.40.50.720">
    <property type="entry name" value="NAD(P)-binding Rossmann-like Domain"/>
    <property type="match status" value="1"/>
</dbReference>
<keyword evidence="8" id="KW-0067">ATP-binding</keyword>
<dbReference type="Proteomes" id="UP000267027">
    <property type="component" value="Unassembled WGS sequence"/>
</dbReference>
<accession>A0A0R3PH56</accession>
<keyword evidence="4" id="KW-0819">tRNA processing</keyword>
<reference evidence="12 13" key="2">
    <citation type="submission" date="2018-11" db="EMBL/GenBank/DDBJ databases">
        <authorList>
            <consortium name="Pathogen Informatics"/>
        </authorList>
    </citation>
    <scope>NUCLEOTIDE SEQUENCE [LARGE SCALE GENOMIC DNA]</scope>
    <source>
        <strain evidence="12 13">Costa Rica</strain>
    </source>
</reference>
<evidence type="ECO:0000256" key="1">
    <source>
        <dbReference type="ARBA" id="ARBA00004514"/>
    </source>
</evidence>
<keyword evidence="9" id="KW-0501">Molybdenum cofactor biosynthesis</keyword>
<dbReference type="STRING" id="334426.A0A0R3PH56"/>
<dbReference type="InterPro" id="IPR036873">
    <property type="entry name" value="Rhodanese-like_dom_sf"/>
</dbReference>
<feature type="domain" description="Rhodanese" evidence="11">
    <location>
        <begin position="304"/>
        <end position="404"/>
    </location>
</feature>
<dbReference type="InterPro" id="IPR001763">
    <property type="entry name" value="Rhodanese-like_dom"/>
</dbReference>
<dbReference type="InterPro" id="IPR035985">
    <property type="entry name" value="Ubiquitin-activating_enz"/>
</dbReference>
<evidence type="ECO:0000313" key="14">
    <source>
        <dbReference type="WBParaSite" id="ACOC_0000368201-mRNA-1"/>
    </source>
</evidence>
<dbReference type="SUPFAM" id="SSF69572">
    <property type="entry name" value="Activating enzymes of the ubiquitin-like proteins"/>
    <property type="match status" value="1"/>
</dbReference>
<protein>
    <submittedName>
        <fullName evidence="14">Rhodanese domain-containing protein</fullName>
    </submittedName>
</protein>
<evidence type="ECO:0000256" key="3">
    <source>
        <dbReference type="ARBA" id="ARBA00022679"/>
    </source>
</evidence>
<dbReference type="GO" id="GO:0006777">
    <property type="term" value="P:Mo-molybdopterin cofactor biosynthetic process"/>
    <property type="evidence" value="ECO:0007669"/>
    <property type="project" value="UniProtKB-KW"/>
</dbReference>
<dbReference type="GO" id="GO:0032447">
    <property type="term" value="P:protein urmylation"/>
    <property type="evidence" value="ECO:0007669"/>
    <property type="project" value="TreeGrafter"/>
</dbReference>
<name>A0A0R3PH56_ANGCS</name>
<organism evidence="14">
    <name type="scientific">Angiostrongylus costaricensis</name>
    <name type="common">Nematode worm</name>
    <dbReference type="NCBI Taxonomy" id="334426"/>
    <lineage>
        <taxon>Eukaryota</taxon>
        <taxon>Metazoa</taxon>
        <taxon>Ecdysozoa</taxon>
        <taxon>Nematoda</taxon>
        <taxon>Chromadorea</taxon>
        <taxon>Rhabditida</taxon>
        <taxon>Rhabditina</taxon>
        <taxon>Rhabditomorpha</taxon>
        <taxon>Strongyloidea</taxon>
        <taxon>Metastrongylidae</taxon>
        <taxon>Angiostrongylus</taxon>
    </lineage>
</organism>
<keyword evidence="7" id="KW-0862">Zinc</keyword>
<dbReference type="Gene3D" id="3.40.250.10">
    <property type="entry name" value="Rhodanese-like domain"/>
    <property type="match status" value="1"/>
</dbReference>
<dbReference type="EMBL" id="UYYA01001277">
    <property type="protein sequence ID" value="VDM55268.1"/>
    <property type="molecule type" value="Genomic_DNA"/>
</dbReference>
<dbReference type="AlphaFoldDB" id="A0A0R3PH56"/>
<reference evidence="14" key="1">
    <citation type="submission" date="2017-02" db="UniProtKB">
        <authorList>
            <consortium name="WormBaseParasite"/>
        </authorList>
    </citation>
    <scope>IDENTIFICATION</scope>
</reference>